<dbReference type="PANTHER" id="PTHR46411:SF3">
    <property type="entry name" value="AAA+ ATPASE DOMAIN-CONTAINING PROTEIN"/>
    <property type="match status" value="1"/>
</dbReference>
<proteinExistence type="predicted"/>
<feature type="compositionally biased region" description="Polar residues" evidence="1">
    <location>
        <begin position="923"/>
        <end position="945"/>
    </location>
</feature>
<dbReference type="InterPro" id="IPR027417">
    <property type="entry name" value="P-loop_NTPase"/>
</dbReference>
<feature type="region of interest" description="Disordered" evidence="1">
    <location>
        <begin position="25"/>
        <end position="78"/>
    </location>
</feature>
<dbReference type="GO" id="GO:0016887">
    <property type="term" value="F:ATP hydrolysis activity"/>
    <property type="evidence" value="ECO:0007669"/>
    <property type="project" value="InterPro"/>
</dbReference>
<feature type="domain" description="AAA+ ATPase" evidence="2">
    <location>
        <begin position="581"/>
        <end position="708"/>
    </location>
</feature>
<dbReference type="VEuPathDB" id="FungiDB:BO80DRAFT_429008"/>
<dbReference type="Pfam" id="PF23232">
    <property type="entry name" value="AAA_lid_13"/>
    <property type="match status" value="1"/>
</dbReference>
<dbReference type="EMBL" id="KZ824473">
    <property type="protein sequence ID" value="RAK96589.1"/>
    <property type="molecule type" value="Genomic_DNA"/>
</dbReference>
<dbReference type="CDD" id="cd19481">
    <property type="entry name" value="RecA-like_protease"/>
    <property type="match status" value="1"/>
</dbReference>
<evidence type="ECO:0000313" key="4">
    <source>
        <dbReference type="Proteomes" id="UP000249402"/>
    </source>
</evidence>
<dbReference type="Pfam" id="PF22942">
    <property type="entry name" value="DUF7025"/>
    <property type="match status" value="1"/>
</dbReference>
<reference evidence="3 4" key="1">
    <citation type="submission" date="2018-02" db="EMBL/GenBank/DDBJ databases">
        <title>The genomes of Aspergillus section Nigri reveals drivers in fungal speciation.</title>
        <authorList>
            <consortium name="DOE Joint Genome Institute"/>
            <person name="Vesth T.C."/>
            <person name="Nybo J."/>
            <person name="Theobald S."/>
            <person name="Brandl J."/>
            <person name="Frisvad J.C."/>
            <person name="Nielsen K.F."/>
            <person name="Lyhne E.K."/>
            <person name="Kogle M.E."/>
            <person name="Kuo A."/>
            <person name="Riley R."/>
            <person name="Clum A."/>
            <person name="Nolan M."/>
            <person name="Lipzen A."/>
            <person name="Salamov A."/>
            <person name="Henrissat B."/>
            <person name="Wiebenga A."/>
            <person name="De vries R.P."/>
            <person name="Grigoriev I.V."/>
            <person name="Mortensen U.H."/>
            <person name="Andersen M.R."/>
            <person name="Baker S.E."/>
        </authorList>
    </citation>
    <scope>NUCLEOTIDE SEQUENCE [LARGE SCALE GENOMIC DNA]</scope>
    <source>
        <strain evidence="3 4">CBS 121593</strain>
    </source>
</reference>
<dbReference type="InterPro" id="IPR003959">
    <property type="entry name" value="ATPase_AAA_core"/>
</dbReference>
<dbReference type="Pfam" id="PF00004">
    <property type="entry name" value="AAA"/>
    <property type="match status" value="1"/>
</dbReference>
<evidence type="ECO:0000313" key="3">
    <source>
        <dbReference type="EMBL" id="RAK96589.1"/>
    </source>
</evidence>
<protein>
    <recommendedName>
        <fullName evidence="2">AAA+ ATPase domain-containing protein</fullName>
    </recommendedName>
</protein>
<dbReference type="AlphaFoldDB" id="A0A395GM87"/>
<dbReference type="PANTHER" id="PTHR46411">
    <property type="entry name" value="FAMILY ATPASE, PUTATIVE-RELATED"/>
    <property type="match status" value="1"/>
</dbReference>
<dbReference type="GeneID" id="37225240"/>
<sequence>MATENYIRELEKRLAQVESKLQSLENASKAAGSDGPAASTDLAEGAEEEEQAVKESKDKDAVAESEDGQKDSRPPLPPIELKVQKLSYIPFTYHALPADSQPLIEVLYFPNGRKKATEERDQFSRMLESARPQRAVEMIREAHATPGEFNRAHVAAWRVTSKPLQNLLDLLFESDVGTGQTLLYRPFADPIFFFEEVKNKLVGMEAQGEPDPGDPGEDPSQPANRPSLLEQLRLYVHFMEQEIMPFAALLTNLSALDPWEVGFDDLYHLFQPGDIIVYPGAAANHEMATRSNRGDQLLWRVYSRWSLVGSDQFVVKAYCIDYDGFAYVCIQHAFTIPRFDGTASVASLPVFPIRCASNMQTLLDDAKNRGEAFQTFIDTKLVTHKGWASEPNPSDPTLRYITGDVVVDFTETFKAHPEGKPTSQLPDFEKVPADQADFEDELVLCWADGEEMAKSREKLTWYTGVYPQSQQEKEYCSEQDAFLAHLIHGRQGQYRLNNEDIYLLPRRLFAYSLQDRRFVAVDVDNLNLIEYGESRFESLIINQGHEKMLRALIQSHFSRKEIYNLAGNHMTTQDIVHNKGRGLIILLHGVPGVGKTSTAETFASEFQKPLLPITCGDLGLDPATVEQSLKEMFRLAQLWDCVLLLDEADVFLTERIPSDLNRNALVSVFLRVLDYYAGVLFLTTNRVGTIDEAFKSRLHVSLYYPHLKRTQTERIWQMNLKRLHEIEAEQSRITGQPPMTVDHSGILDFAKDHYRTGKDSGKGVWNGRQIRNAFLIASALARFEKGLGSQAPKPFDLHASHFKTVVEAGFGFERYLQEVKGKSDGEAAFLQGTRADYILSPHGKPEKDHSTLGPDVPRSLPPRPVTPVMDGARPGWTGGHAAGPPMSAPPYGPYGGTHLHPGFQSPHSNSLPPQPPQFPMESGASSRWGSQAMNMAYGTPQSPTPSRVLAGHTPSPAGWHGGQPQYHADSDDD</sequence>
<gene>
    <name evidence="3" type="ORF">BO80DRAFT_429008</name>
</gene>
<feature type="region of interest" description="Disordered" evidence="1">
    <location>
        <begin position="205"/>
        <end position="224"/>
    </location>
</feature>
<dbReference type="Gene3D" id="3.40.50.300">
    <property type="entry name" value="P-loop containing nucleotide triphosphate hydrolases"/>
    <property type="match status" value="1"/>
</dbReference>
<dbReference type="GO" id="GO:0005524">
    <property type="term" value="F:ATP binding"/>
    <property type="evidence" value="ECO:0007669"/>
    <property type="project" value="InterPro"/>
</dbReference>
<dbReference type="InterPro" id="IPR054289">
    <property type="entry name" value="DUF7025"/>
</dbReference>
<dbReference type="InterPro" id="IPR056599">
    <property type="entry name" value="AAA_lid_fung"/>
</dbReference>
<feature type="compositionally biased region" description="Basic and acidic residues" evidence="1">
    <location>
        <begin position="51"/>
        <end position="73"/>
    </location>
</feature>
<dbReference type="Proteomes" id="UP000249402">
    <property type="component" value="Unassembled WGS sequence"/>
</dbReference>
<evidence type="ECO:0000256" key="1">
    <source>
        <dbReference type="SAM" id="MobiDB-lite"/>
    </source>
</evidence>
<feature type="region of interest" description="Disordered" evidence="1">
    <location>
        <begin position="838"/>
        <end position="973"/>
    </location>
</feature>
<dbReference type="RefSeq" id="XP_025570917.1">
    <property type="nucleotide sequence ID" value="XM_025720375.1"/>
</dbReference>
<keyword evidence="4" id="KW-1185">Reference proteome</keyword>
<evidence type="ECO:0000259" key="2">
    <source>
        <dbReference type="SMART" id="SM00382"/>
    </source>
</evidence>
<dbReference type="STRING" id="1448316.A0A395GM87"/>
<name>A0A395GM87_9EURO</name>
<accession>A0A395GM87</accession>
<dbReference type="SUPFAM" id="SSF52540">
    <property type="entry name" value="P-loop containing nucleoside triphosphate hydrolases"/>
    <property type="match status" value="1"/>
</dbReference>
<organism evidence="3 4">
    <name type="scientific">Aspergillus ibericus CBS 121593</name>
    <dbReference type="NCBI Taxonomy" id="1448316"/>
    <lineage>
        <taxon>Eukaryota</taxon>
        <taxon>Fungi</taxon>
        <taxon>Dikarya</taxon>
        <taxon>Ascomycota</taxon>
        <taxon>Pezizomycotina</taxon>
        <taxon>Eurotiomycetes</taxon>
        <taxon>Eurotiomycetidae</taxon>
        <taxon>Eurotiales</taxon>
        <taxon>Aspergillaceae</taxon>
        <taxon>Aspergillus</taxon>
        <taxon>Aspergillus subgen. Circumdati</taxon>
    </lineage>
</organism>
<dbReference type="SMART" id="SM00382">
    <property type="entry name" value="AAA"/>
    <property type="match status" value="1"/>
</dbReference>
<dbReference type="OrthoDB" id="10042665at2759"/>
<dbReference type="InterPro" id="IPR003593">
    <property type="entry name" value="AAA+_ATPase"/>
</dbReference>